<proteinExistence type="predicted"/>
<protein>
    <recommendedName>
        <fullName evidence="3">MmgE/PrpD family protein</fullName>
    </recommendedName>
</protein>
<evidence type="ECO:0000313" key="1">
    <source>
        <dbReference type="EMBL" id="PZQ45299.1"/>
    </source>
</evidence>
<gene>
    <name evidence="1" type="ORF">DI551_07695</name>
</gene>
<name>A0A2W5MYS0_9BACT</name>
<dbReference type="Proteomes" id="UP000249417">
    <property type="component" value="Unassembled WGS sequence"/>
</dbReference>
<dbReference type="AlphaFoldDB" id="A0A2W5MYS0"/>
<evidence type="ECO:0008006" key="3">
    <source>
        <dbReference type="Google" id="ProtNLM"/>
    </source>
</evidence>
<evidence type="ECO:0000313" key="2">
    <source>
        <dbReference type="Proteomes" id="UP000249417"/>
    </source>
</evidence>
<comment type="caution">
    <text evidence="1">The sequence shown here is derived from an EMBL/GenBank/DDBJ whole genome shotgun (WGS) entry which is preliminary data.</text>
</comment>
<dbReference type="EMBL" id="QFQB01000054">
    <property type="protein sequence ID" value="PZQ45299.1"/>
    <property type="molecule type" value="Genomic_DNA"/>
</dbReference>
<reference evidence="1 2" key="1">
    <citation type="submission" date="2017-08" db="EMBL/GenBank/DDBJ databases">
        <title>Infants hospitalized years apart are colonized by the same room-sourced microbial strains.</title>
        <authorList>
            <person name="Brooks B."/>
            <person name="Olm M.R."/>
            <person name="Firek B.A."/>
            <person name="Baker R."/>
            <person name="Thomas B.C."/>
            <person name="Morowitz M.J."/>
            <person name="Banfield J.F."/>
        </authorList>
    </citation>
    <scope>NUCLEOTIDE SEQUENCE [LARGE SCALE GENOMIC DNA]</scope>
    <source>
        <strain evidence="1">S2_005_002_R2_29</strain>
    </source>
</reference>
<accession>A0A2W5MYS0</accession>
<organism evidence="1 2">
    <name type="scientific">Micavibrio aeruginosavorus</name>
    <dbReference type="NCBI Taxonomy" id="349221"/>
    <lineage>
        <taxon>Bacteria</taxon>
        <taxon>Pseudomonadati</taxon>
        <taxon>Bdellovibrionota</taxon>
        <taxon>Bdellovibrionia</taxon>
        <taxon>Bdellovibrionales</taxon>
        <taxon>Pseudobdellovibrionaceae</taxon>
        <taxon>Micavibrio</taxon>
    </lineage>
</organism>
<sequence>MKISEDFLELARSLPLRVEKDAVDAYMTITDLFCIAGRNKAMIATAAQAALDILPQMREKDFDRADKTAIFIGQQLGSHCVSLAMAAPLH</sequence>